<dbReference type="Gene3D" id="3.90.1530.30">
    <property type="match status" value="1"/>
</dbReference>
<dbReference type="Proteomes" id="UP000623440">
    <property type="component" value="Unassembled WGS sequence"/>
</dbReference>
<organism evidence="3 4">
    <name type="scientific">Nostoc flagelliforme FACHB-838</name>
    <dbReference type="NCBI Taxonomy" id="2692904"/>
    <lineage>
        <taxon>Bacteria</taxon>
        <taxon>Bacillati</taxon>
        <taxon>Cyanobacteriota</taxon>
        <taxon>Cyanophyceae</taxon>
        <taxon>Nostocales</taxon>
        <taxon>Nostocaceae</taxon>
        <taxon>Nostoc</taxon>
    </lineage>
</organism>
<accession>A0ABR8E534</accession>
<name>A0ABR8E534_9NOSO</name>
<proteinExistence type="inferred from homology"/>
<feature type="domain" description="ParB-like N-terminal" evidence="2">
    <location>
        <begin position="27"/>
        <end position="119"/>
    </location>
</feature>
<dbReference type="InterPro" id="IPR003115">
    <property type="entry name" value="ParB_N"/>
</dbReference>
<reference evidence="3 4" key="1">
    <citation type="journal article" date="2020" name="ISME J.">
        <title>Comparative genomics reveals insights into cyanobacterial evolution and habitat adaptation.</title>
        <authorList>
            <person name="Chen M.Y."/>
            <person name="Teng W.K."/>
            <person name="Zhao L."/>
            <person name="Hu C.X."/>
            <person name="Zhou Y.K."/>
            <person name="Han B.P."/>
            <person name="Song L.R."/>
            <person name="Shu W.S."/>
        </authorList>
    </citation>
    <scope>NUCLEOTIDE SEQUENCE [LARGE SCALE GENOMIC DNA]</scope>
    <source>
        <strain evidence="3 4">FACHB-838</strain>
    </source>
</reference>
<dbReference type="SUPFAM" id="SSF109709">
    <property type="entry name" value="KorB DNA-binding domain-like"/>
    <property type="match status" value="1"/>
</dbReference>
<evidence type="ECO:0000256" key="1">
    <source>
        <dbReference type="ARBA" id="ARBA00006295"/>
    </source>
</evidence>
<comment type="similarity">
    <text evidence="1">Belongs to the ParB family.</text>
</comment>
<dbReference type="PANTHER" id="PTHR33375">
    <property type="entry name" value="CHROMOSOME-PARTITIONING PROTEIN PARB-RELATED"/>
    <property type="match status" value="1"/>
</dbReference>
<dbReference type="RefSeq" id="WP_190947415.1">
    <property type="nucleotide sequence ID" value="NZ_JACJSI010000540.1"/>
</dbReference>
<dbReference type="InterPro" id="IPR036086">
    <property type="entry name" value="ParB/Sulfiredoxin_sf"/>
</dbReference>
<evidence type="ECO:0000313" key="4">
    <source>
        <dbReference type="Proteomes" id="UP000623440"/>
    </source>
</evidence>
<keyword evidence="4" id="KW-1185">Reference proteome</keyword>
<dbReference type="InterPro" id="IPR041468">
    <property type="entry name" value="HTH_ParB/Spo0J"/>
</dbReference>
<dbReference type="InterPro" id="IPR050336">
    <property type="entry name" value="Chromosome_partition/occlusion"/>
</dbReference>
<gene>
    <name evidence="3" type="ORF">H6G97_48885</name>
</gene>
<dbReference type="Gene3D" id="1.10.10.2830">
    <property type="match status" value="1"/>
</dbReference>
<evidence type="ECO:0000259" key="2">
    <source>
        <dbReference type="SMART" id="SM00470"/>
    </source>
</evidence>
<dbReference type="SUPFAM" id="SSF110849">
    <property type="entry name" value="ParB/Sulfiredoxin"/>
    <property type="match status" value="1"/>
</dbReference>
<comment type="caution">
    <text evidence="3">The sequence shown here is derived from an EMBL/GenBank/DDBJ whole genome shotgun (WGS) entry which is preliminary data.</text>
</comment>
<dbReference type="Pfam" id="PF17762">
    <property type="entry name" value="HTH_ParB"/>
    <property type="match status" value="1"/>
</dbReference>
<dbReference type="Pfam" id="PF02195">
    <property type="entry name" value="ParB_N"/>
    <property type="match status" value="1"/>
</dbReference>
<dbReference type="NCBIfam" id="TIGR00180">
    <property type="entry name" value="parB_part"/>
    <property type="match status" value="1"/>
</dbReference>
<dbReference type="PANTHER" id="PTHR33375:SF7">
    <property type="entry name" value="CHROMOSOME 2-PARTITIONING PROTEIN PARB-RELATED"/>
    <property type="match status" value="1"/>
</dbReference>
<dbReference type="EMBL" id="JACJSI010000540">
    <property type="protein sequence ID" value="MBD2536746.1"/>
    <property type="molecule type" value="Genomic_DNA"/>
</dbReference>
<dbReference type="SMART" id="SM00470">
    <property type="entry name" value="ParB"/>
    <property type="match status" value="1"/>
</dbReference>
<protein>
    <submittedName>
        <fullName evidence="3">ParB/RepB/Spo0J family partition protein</fullName>
    </submittedName>
</protein>
<evidence type="ECO:0000313" key="3">
    <source>
        <dbReference type="EMBL" id="MBD2536746.1"/>
    </source>
</evidence>
<dbReference type="InterPro" id="IPR004437">
    <property type="entry name" value="ParB/RepB/Spo0J"/>
</dbReference>
<sequence>MSTKRRNLKDFVFETSETAGESQQPASMLALSSIVLPSKQPRRYFDPAKMDQLIQSVKEYGILENLLIRPIPDQDGQYELVAGERRYRAAQASGLLEVPVTIRDLTDSEAISIALVENLQREDLNPVEETEAVLQLLALRLQCAQAEVVSLLYRMQNDVSRLTDNVISQPEGESIKAVFTELGLMGWESFVSNRLPLLKLPEDILDALRSGKIEYTKSRMIARVKNEQLRKTLLAEAIGSGLSLNQIKERVSSFNNAEPQQEESESAPVKQRITSILSQVQKTKVWSNPKKQKQLDKLLSQIESLLESE</sequence>